<dbReference type="EMBL" id="BPLR01020622">
    <property type="protein sequence ID" value="GIX80752.1"/>
    <property type="molecule type" value="Genomic_DNA"/>
</dbReference>
<protein>
    <submittedName>
        <fullName evidence="2">Uncharacterized protein</fullName>
    </submittedName>
</protein>
<comment type="caution">
    <text evidence="2">The sequence shown here is derived from an EMBL/GenBank/DDBJ whole genome shotgun (WGS) entry which is preliminary data.</text>
</comment>
<dbReference type="Proteomes" id="UP001054945">
    <property type="component" value="Unassembled WGS sequence"/>
</dbReference>
<proteinExistence type="predicted"/>
<accession>A0AAV4N7C4</accession>
<keyword evidence="3" id="KW-1185">Reference proteome</keyword>
<evidence type="ECO:0000256" key="1">
    <source>
        <dbReference type="SAM" id="MobiDB-lite"/>
    </source>
</evidence>
<organism evidence="2 3">
    <name type="scientific">Caerostris extrusa</name>
    <name type="common">Bark spider</name>
    <name type="synonym">Caerostris bankana</name>
    <dbReference type="NCBI Taxonomy" id="172846"/>
    <lineage>
        <taxon>Eukaryota</taxon>
        <taxon>Metazoa</taxon>
        <taxon>Ecdysozoa</taxon>
        <taxon>Arthropoda</taxon>
        <taxon>Chelicerata</taxon>
        <taxon>Arachnida</taxon>
        <taxon>Araneae</taxon>
        <taxon>Araneomorphae</taxon>
        <taxon>Entelegynae</taxon>
        <taxon>Araneoidea</taxon>
        <taxon>Araneidae</taxon>
        <taxon>Caerostris</taxon>
    </lineage>
</organism>
<evidence type="ECO:0000313" key="3">
    <source>
        <dbReference type="Proteomes" id="UP001054945"/>
    </source>
</evidence>
<gene>
    <name evidence="2" type="ORF">CEXT_748421</name>
</gene>
<reference evidence="2 3" key="1">
    <citation type="submission" date="2021-06" db="EMBL/GenBank/DDBJ databases">
        <title>Caerostris extrusa draft genome.</title>
        <authorList>
            <person name="Kono N."/>
            <person name="Arakawa K."/>
        </authorList>
    </citation>
    <scope>NUCLEOTIDE SEQUENCE [LARGE SCALE GENOMIC DNA]</scope>
</reference>
<evidence type="ECO:0000313" key="2">
    <source>
        <dbReference type="EMBL" id="GIX80752.1"/>
    </source>
</evidence>
<feature type="region of interest" description="Disordered" evidence="1">
    <location>
        <begin position="63"/>
        <end position="83"/>
    </location>
</feature>
<sequence length="83" mass="10193">MDPSFCFVSSLKDPKFASYFMQRNFNKEERKKNWKIIRKERRAFGLSPYHVLRNRWDLNDQGAERKKNERGLTRSLERHHCFD</sequence>
<dbReference type="AlphaFoldDB" id="A0AAV4N7C4"/>
<name>A0AAV4N7C4_CAEEX</name>